<protein>
    <submittedName>
        <fullName evidence="4">Calcium-binding protein CML18</fullName>
    </submittedName>
</protein>
<dbReference type="SUPFAM" id="SSF47473">
    <property type="entry name" value="EF-hand"/>
    <property type="match status" value="1"/>
</dbReference>
<dbReference type="PROSITE" id="PS00018">
    <property type="entry name" value="EF_HAND_1"/>
    <property type="match status" value="1"/>
</dbReference>
<keyword evidence="1" id="KW-0677">Repeat</keyword>
<dbReference type="InterPro" id="IPR002048">
    <property type="entry name" value="EF_hand_dom"/>
</dbReference>
<evidence type="ECO:0000256" key="1">
    <source>
        <dbReference type="ARBA" id="ARBA00022737"/>
    </source>
</evidence>
<dbReference type="InterPro" id="IPR011992">
    <property type="entry name" value="EF-hand-dom_pair"/>
</dbReference>
<dbReference type="Pfam" id="PF13202">
    <property type="entry name" value="EF-hand_5"/>
    <property type="match status" value="1"/>
</dbReference>
<dbReference type="Proteomes" id="UP000241394">
    <property type="component" value="Chromosome LG9"/>
</dbReference>
<name>A0A2R6R5K2_ACTCC</name>
<reference evidence="4 5" key="1">
    <citation type="submission" date="2017-07" db="EMBL/GenBank/DDBJ databases">
        <title>An improved, manually edited Actinidia chinensis var. chinensis (kiwifruit) genome highlights the challenges associated with draft genomes and gene prediction in plants.</title>
        <authorList>
            <person name="Pilkington S."/>
            <person name="Crowhurst R."/>
            <person name="Hilario E."/>
            <person name="Nardozza S."/>
            <person name="Fraser L."/>
            <person name="Peng Y."/>
            <person name="Gunaseelan K."/>
            <person name="Simpson R."/>
            <person name="Tahir J."/>
            <person name="Deroles S."/>
            <person name="Templeton K."/>
            <person name="Luo Z."/>
            <person name="Davy M."/>
            <person name="Cheng C."/>
            <person name="Mcneilage M."/>
            <person name="Scaglione D."/>
            <person name="Liu Y."/>
            <person name="Zhang Q."/>
            <person name="Datson P."/>
            <person name="De Silva N."/>
            <person name="Gardiner S."/>
            <person name="Bassett H."/>
            <person name="Chagne D."/>
            <person name="Mccallum J."/>
            <person name="Dzierzon H."/>
            <person name="Deng C."/>
            <person name="Wang Y.-Y."/>
            <person name="Barron N."/>
            <person name="Manako K."/>
            <person name="Bowen J."/>
            <person name="Foster T."/>
            <person name="Erridge Z."/>
            <person name="Tiffin H."/>
            <person name="Waite C."/>
            <person name="Davies K."/>
            <person name="Grierson E."/>
            <person name="Laing W."/>
            <person name="Kirk R."/>
            <person name="Chen X."/>
            <person name="Wood M."/>
            <person name="Montefiori M."/>
            <person name="Brummell D."/>
            <person name="Schwinn K."/>
            <person name="Catanach A."/>
            <person name="Fullerton C."/>
            <person name="Li D."/>
            <person name="Meiyalaghan S."/>
            <person name="Nieuwenhuizen N."/>
            <person name="Read N."/>
            <person name="Prakash R."/>
            <person name="Hunter D."/>
            <person name="Zhang H."/>
            <person name="Mckenzie M."/>
            <person name="Knabel M."/>
            <person name="Harris A."/>
            <person name="Allan A."/>
            <person name="Chen A."/>
            <person name="Janssen B."/>
            <person name="Plunkett B."/>
            <person name="Dwamena C."/>
            <person name="Voogd C."/>
            <person name="Leif D."/>
            <person name="Lafferty D."/>
            <person name="Souleyre E."/>
            <person name="Varkonyi-Gasic E."/>
            <person name="Gambi F."/>
            <person name="Hanley J."/>
            <person name="Yao J.-L."/>
            <person name="Cheung J."/>
            <person name="David K."/>
            <person name="Warren B."/>
            <person name="Marsh K."/>
            <person name="Snowden K."/>
            <person name="Lin-Wang K."/>
            <person name="Brian L."/>
            <person name="Martinez-Sanchez M."/>
            <person name="Wang M."/>
            <person name="Ileperuma N."/>
            <person name="Macnee N."/>
            <person name="Campin R."/>
            <person name="Mcatee P."/>
            <person name="Drummond R."/>
            <person name="Espley R."/>
            <person name="Ireland H."/>
            <person name="Wu R."/>
            <person name="Atkinson R."/>
            <person name="Karunairetnam S."/>
            <person name="Bulley S."/>
            <person name="Chunkath S."/>
            <person name="Hanley Z."/>
            <person name="Storey R."/>
            <person name="Thrimawithana A."/>
            <person name="Thomson S."/>
            <person name="David C."/>
            <person name="Testolin R."/>
        </authorList>
    </citation>
    <scope>NUCLEOTIDE SEQUENCE [LARGE SCALE GENOMIC DNA]</scope>
    <source>
        <strain evidence="5">cv. Red5</strain>
        <tissue evidence="4">Young leaf</tissue>
    </source>
</reference>
<gene>
    <name evidence="4" type="ORF">CEY00_Acc10333</name>
</gene>
<feature type="domain" description="EF-hand" evidence="3">
    <location>
        <begin position="15"/>
        <end position="50"/>
    </location>
</feature>
<dbReference type="SMART" id="SM00054">
    <property type="entry name" value="EFh"/>
    <property type="match status" value="2"/>
</dbReference>
<dbReference type="OrthoDB" id="26525at2759"/>
<dbReference type="EMBL" id="NKQK01000009">
    <property type="protein sequence ID" value="PSS21291.1"/>
    <property type="molecule type" value="Genomic_DNA"/>
</dbReference>
<evidence type="ECO:0000256" key="2">
    <source>
        <dbReference type="ARBA" id="ARBA00022837"/>
    </source>
</evidence>
<dbReference type="PROSITE" id="PS50222">
    <property type="entry name" value="EF_HAND_2"/>
    <property type="match status" value="1"/>
</dbReference>
<dbReference type="Gramene" id="PSS21291">
    <property type="protein sequence ID" value="PSS21291"/>
    <property type="gene ID" value="CEY00_Acc10333"/>
</dbReference>
<dbReference type="STRING" id="1590841.A0A2R6R5K2"/>
<dbReference type="InterPro" id="IPR050145">
    <property type="entry name" value="Centrin_CML-like"/>
</dbReference>
<keyword evidence="5" id="KW-1185">Reference proteome</keyword>
<accession>A0A2R6R5K2</accession>
<evidence type="ECO:0000313" key="5">
    <source>
        <dbReference type="Proteomes" id="UP000241394"/>
    </source>
</evidence>
<organism evidence="4 5">
    <name type="scientific">Actinidia chinensis var. chinensis</name>
    <name type="common">Chinese soft-hair kiwi</name>
    <dbReference type="NCBI Taxonomy" id="1590841"/>
    <lineage>
        <taxon>Eukaryota</taxon>
        <taxon>Viridiplantae</taxon>
        <taxon>Streptophyta</taxon>
        <taxon>Embryophyta</taxon>
        <taxon>Tracheophyta</taxon>
        <taxon>Spermatophyta</taxon>
        <taxon>Magnoliopsida</taxon>
        <taxon>eudicotyledons</taxon>
        <taxon>Gunneridae</taxon>
        <taxon>Pentapetalae</taxon>
        <taxon>asterids</taxon>
        <taxon>Ericales</taxon>
        <taxon>Actinidiaceae</taxon>
        <taxon>Actinidia</taxon>
    </lineage>
</organism>
<dbReference type="InterPro" id="IPR018247">
    <property type="entry name" value="EF_Hand_1_Ca_BS"/>
</dbReference>
<comment type="caution">
    <text evidence="4">The sequence shown here is derived from an EMBL/GenBank/DDBJ whole genome shotgun (WGS) entry which is preliminary data.</text>
</comment>
<dbReference type="CDD" id="cd00051">
    <property type="entry name" value="EFh"/>
    <property type="match status" value="1"/>
</dbReference>
<proteinExistence type="predicted"/>
<dbReference type="OMA" id="HMWFSSW"/>
<dbReference type="InParanoid" id="A0A2R6R5K2"/>
<dbReference type="AlphaFoldDB" id="A0A2R6R5K2"/>
<sequence length="95" mass="11308">MAFVCCYQVKQPNQMTVEEFKAWLRGFDGDQDGRISREELKEALQSLRIWFGGWKARQVMKEADMDRNGHLDNDNEIEKLVTYAQQNLHMKIYQH</sequence>
<keyword evidence="2" id="KW-0106">Calcium</keyword>
<reference evidence="5" key="2">
    <citation type="journal article" date="2018" name="BMC Genomics">
        <title>A manually annotated Actinidia chinensis var. chinensis (kiwifruit) genome highlights the challenges associated with draft genomes and gene prediction in plants.</title>
        <authorList>
            <person name="Pilkington S.M."/>
            <person name="Crowhurst R."/>
            <person name="Hilario E."/>
            <person name="Nardozza S."/>
            <person name="Fraser L."/>
            <person name="Peng Y."/>
            <person name="Gunaseelan K."/>
            <person name="Simpson R."/>
            <person name="Tahir J."/>
            <person name="Deroles S.C."/>
            <person name="Templeton K."/>
            <person name="Luo Z."/>
            <person name="Davy M."/>
            <person name="Cheng C."/>
            <person name="McNeilage M."/>
            <person name="Scaglione D."/>
            <person name="Liu Y."/>
            <person name="Zhang Q."/>
            <person name="Datson P."/>
            <person name="De Silva N."/>
            <person name="Gardiner S.E."/>
            <person name="Bassett H."/>
            <person name="Chagne D."/>
            <person name="McCallum J."/>
            <person name="Dzierzon H."/>
            <person name="Deng C."/>
            <person name="Wang Y.Y."/>
            <person name="Barron L."/>
            <person name="Manako K."/>
            <person name="Bowen J."/>
            <person name="Foster T.M."/>
            <person name="Erridge Z.A."/>
            <person name="Tiffin H."/>
            <person name="Waite C.N."/>
            <person name="Davies K.M."/>
            <person name="Grierson E.P."/>
            <person name="Laing W.A."/>
            <person name="Kirk R."/>
            <person name="Chen X."/>
            <person name="Wood M."/>
            <person name="Montefiori M."/>
            <person name="Brummell D.A."/>
            <person name="Schwinn K.E."/>
            <person name="Catanach A."/>
            <person name="Fullerton C."/>
            <person name="Li D."/>
            <person name="Meiyalaghan S."/>
            <person name="Nieuwenhuizen N."/>
            <person name="Read N."/>
            <person name="Prakash R."/>
            <person name="Hunter D."/>
            <person name="Zhang H."/>
            <person name="McKenzie M."/>
            <person name="Knabel M."/>
            <person name="Harris A."/>
            <person name="Allan A.C."/>
            <person name="Gleave A."/>
            <person name="Chen A."/>
            <person name="Janssen B.J."/>
            <person name="Plunkett B."/>
            <person name="Ampomah-Dwamena C."/>
            <person name="Voogd C."/>
            <person name="Leif D."/>
            <person name="Lafferty D."/>
            <person name="Souleyre E.J.F."/>
            <person name="Varkonyi-Gasic E."/>
            <person name="Gambi F."/>
            <person name="Hanley J."/>
            <person name="Yao J.L."/>
            <person name="Cheung J."/>
            <person name="David K.M."/>
            <person name="Warren B."/>
            <person name="Marsh K."/>
            <person name="Snowden K.C."/>
            <person name="Lin-Wang K."/>
            <person name="Brian L."/>
            <person name="Martinez-Sanchez M."/>
            <person name="Wang M."/>
            <person name="Ileperuma N."/>
            <person name="Macnee N."/>
            <person name="Campin R."/>
            <person name="McAtee P."/>
            <person name="Drummond R.S.M."/>
            <person name="Espley R.V."/>
            <person name="Ireland H.S."/>
            <person name="Wu R."/>
            <person name="Atkinson R.G."/>
            <person name="Karunairetnam S."/>
            <person name="Bulley S."/>
            <person name="Chunkath S."/>
            <person name="Hanley Z."/>
            <person name="Storey R."/>
            <person name="Thrimawithana A.H."/>
            <person name="Thomson S."/>
            <person name="David C."/>
            <person name="Testolin R."/>
            <person name="Huang H."/>
            <person name="Hellens R.P."/>
            <person name="Schaffer R.J."/>
        </authorList>
    </citation>
    <scope>NUCLEOTIDE SEQUENCE [LARGE SCALE GENOMIC DNA]</scope>
    <source>
        <strain evidence="5">cv. Red5</strain>
    </source>
</reference>
<evidence type="ECO:0000313" key="4">
    <source>
        <dbReference type="EMBL" id="PSS21291.1"/>
    </source>
</evidence>
<dbReference type="GO" id="GO:0005509">
    <property type="term" value="F:calcium ion binding"/>
    <property type="evidence" value="ECO:0007669"/>
    <property type="project" value="InterPro"/>
</dbReference>
<dbReference type="Gene3D" id="1.10.238.10">
    <property type="entry name" value="EF-hand"/>
    <property type="match status" value="1"/>
</dbReference>
<dbReference type="PANTHER" id="PTHR23050">
    <property type="entry name" value="CALCIUM BINDING PROTEIN"/>
    <property type="match status" value="1"/>
</dbReference>
<evidence type="ECO:0000259" key="3">
    <source>
        <dbReference type="PROSITE" id="PS50222"/>
    </source>
</evidence>